<dbReference type="SUPFAM" id="SSF46689">
    <property type="entry name" value="Homeodomain-like"/>
    <property type="match status" value="1"/>
</dbReference>
<dbReference type="InterPro" id="IPR009057">
    <property type="entry name" value="Homeodomain-like_sf"/>
</dbReference>
<proteinExistence type="predicted"/>
<dbReference type="AlphaFoldDB" id="A0A382K8Y2"/>
<protein>
    <submittedName>
        <fullName evidence="1">Uncharacterized protein</fullName>
    </submittedName>
</protein>
<evidence type="ECO:0000313" key="1">
    <source>
        <dbReference type="EMBL" id="SVC19181.1"/>
    </source>
</evidence>
<accession>A0A382K8Y2</accession>
<dbReference type="Pfam" id="PF13384">
    <property type="entry name" value="HTH_23"/>
    <property type="match status" value="1"/>
</dbReference>
<sequence>MRQIDFTSSEFDQLKYERFHHPHLRVQKKMETLLLKSNQIPHHKICEIVGISESTLCRYLHSFEEGGIVQLKEIHFHQPQSALALFRSSLEFYLEDHPPKNAKEAAALIEEITGIKRSTGQIRTYMKSIGMKCRKVGMIPAKADSEKQKEFREQRIEPTLEEAKKKKGSSIFSMPLILCWLLFLDSCGHLPVFLSRLQRVENASTFWGR</sequence>
<reference evidence="1" key="1">
    <citation type="submission" date="2018-05" db="EMBL/GenBank/DDBJ databases">
        <authorList>
            <person name="Lanie J.A."/>
            <person name="Ng W.-L."/>
            <person name="Kazmierczak K.M."/>
            <person name="Andrzejewski T.M."/>
            <person name="Davidsen T.M."/>
            <person name="Wayne K.J."/>
            <person name="Tettelin H."/>
            <person name="Glass J.I."/>
            <person name="Rusch D."/>
            <person name="Podicherti R."/>
            <person name="Tsui H.-C.T."/>
            <person name="Winkler M.E."/>
        </authorList>
    </citation>
    <scope>NUCLEOTIDE SEQUENCE</scope>
</reference>
<gene>
    <name evidence="1" type="ORF">METZ01_LOCUS272035</name>
</gene>
<organism evidence="1">
    <name type="scientific">marine metagenome</name>
    <dbReference type="NCBI Taxonomy" id="408172"/>
    <lineage>
        <taxon>unclassified sequences</taxon>
        <taxon>metagenomes</taxon>
        <taxon>ecological metagenomes</taxon>
    </lineage>
</organism>
<name>A0A382K8Y2_9ZZZZ</name>
<dbReference type="EMBL" id="UINC01078266">
    <property type="protein sequence ID" value="SVC19181.1"/>
    <property type="molecule type" value="Genomic_DNA"/>
</dbReference>